<dbReference type="SUPFAM" id="SSF55729">
    <property type="entry name" value="Acyl-CoA N-acyltransferases (Nat)"/>
    <property type="match status" value="1"/>
</dbReference>
<name>A0A4R4KIX3_9BACT</name>
<dbReference type="EMBL" id="SMJU01000002">
    <property type="protein sequence ID" value="TDB68217.1"/>
    <property type="molecule type" value="Genomic_DNA"/>
</dbReference>
<dbReference type="CDD" id="cd04301">
    <property type="entry name" value="NAT_SF"/>
    <property type="match status" value="1"/>
</dbReference>
<gene>
    <name evidence="2" type="ORF">EZE20_04660</name>
</gene>
<dbReference type="PANTHER" id="PTHR43617:SF22">
    <property type="entry name" value="L-AMINO ACID N-ACETYLTRANSFERASE AAAT"/>
    <property type="match status" value="1"/>
</dbReference>
<dbReference type="InterPro" id="IPR000182">
    <property type="entry name" value="GNAT_dom"/>
</dbReference>
<protein>
    <submittedName>
        <fullName evidence="2">GNAT family N-acetyltransferase</fullName>
    </submittedName>
</protein>
<dbReference type="PROSITE" id="PS51186">
    <property type="entry name" value="GNAT"/>
    <property type="match status" value="1"/>
</dbReference>
<feature type="domain" description="N-acetyltransferase" evidence="1">
    <location>
        <begin position="2"/>
        <end position="165"/>
    </location>
</feature>
<proteinExistence type="predicted"/>
<dbReference type="Proteomes" id="UP000295706">
    <property type="component" value="Unassembled WGS sequence"/>
</dbReference>
<dbReference type="AlphaFoldDB" id="A0A4R4KIX3"/>
<organism evidence="2 3">
    <name type="scientific">Arundinibacter roseus</name>
    <dbReference type="NCBI Taxonomy" id="2070510"/>
    <lineage>
        <taxon>Bacteria</taxon>
        <taxon>Pseudomonadati</taxon>
        <taxon>Bacteroidota</taxon>
        <taxon>Cytophagia</taxon>
        <taxon>Cytophagales</taxon>
        <taxon>Spirosomataceae</taxon>
        <taxon>Arundinibacter</taxon>
    </lineage>
</organism>
<comment type="caution">
    <text evidence="2">The sequence shown here is derived from an EMBL/GenBank/DDBJ whole genome shotgun (WGS) entry which is preliminary data.</text>
</comment>
<dbReference type="GO" id="GO:0016747">
    <property type="term" value="F:acyltransferase activity, transferring groups other than amino-acyl groups"/>
    <property type="evidence" value="ECO:0007669"/>
    <property type="project" value="InterPro"/>
</dbReference>
<dbReference type="InterPro" id="IPR016181">
    <property type="entry name" value="Acyl_CoA_acyltransferase"/>
</dbReference>
<accession>A0A4R4KIX3</accession>
<reference evidence="2 3" key="1">
    <citation type="submission" date="2019-02" db="EMBL/GenBank/DDBJ databases">
        <title>Arundinibacter roseus gen. nov., sp. nov., a new member of the family Cytophagaceae.</title>
        <authorList>
            <person name="Szuroczki S."/>
            <person name="Khayer B."/>
            <person name="Sproer C."/>
            <person name="Toumi M."/>
            <person name="Szabo A."/>
            <person name="Felfoldi T."/>
            <person name="Schumann P."/>
            <person name="Toth E."/>
        </authorList>
    </citation>
    <scope>NUCLEOTIDE SEQUENCE [LARGE SCALE GENOMIC DNA]</scope>
    <source>
        <strain evidence="2 3">DMA-k-7a</strain>
    </source>
</reference>
<keyword evidence="2" id="KW-0808">Transferase</keyword>
<dbReference type="OrthoDB" id="9800604at2"/>
<dbReference type="Pfam" id="PF00583">
    <property type="entry name" value="Acetyltransf_1"/>
    <property type="match status" value="1"/>
</dbReference>
<evidence type="ECO:0000313" key="2">
    <source>
        <dbReference type="EMBL" id="TDB68217.1"/>
    </source>
</evidence>
<sequence>MISIRPATPADYPIIRDIAYRTWPATFGSILSEKQLYFMLEMMYSLGSIKEQVDTKNNIFLVAQNDSELLGFISYELFYKNLPQTKIHKIYILPDIQGQGIGQKLIASITEISIQNNCNSLILNVNRQNKAIDFYKKNGFTVVDREDIPIGEGFFMNDYILQKMI</sequence>
<keyword evidence="3" id="KW-1185">Reference proteome</keyword>
<dbReference type="Gene3D" id="3.40.630.30">
    <property type="match status" value="1"/>
</dbReference>
<evidence type="ECO:0000259" key="1">
    <source>
        <dbReference type="PROSITE" id="PS51186"/>
    </source>
</evidence>
<evidence type="ECO:0000313" key="3">
    <source>
        <dbReference type="Proteomes" id="UP000295706"/>
    </source>
</evidence>
<dbReference type="InterPro" id="IPR050276">
    <property type="entry name" value="MshD_Acetyltransferase"/>
</dbReference>
<dbReference type="PANTHER" id="PTHR43617">
    <property type="entry name" value="L-AMINO ACID N-ACETYLTRANSFERASE"/>
    <property type="match status" value="1"/>
</dbReference>